<reference evidence="2" key="1">
    <citation type="journal article" date="2015" name="Nature">
        <title>Complex archaea that bridge the gap between prokaryotes and eukaryotes.</title>
        <authorList>
            <person name="Spang A."/>
            <person name="Saw J.H."/>
            <person name="Jorgensen S.L."/>
            <person name="Zaremba-Niedzwiedzka K."/>
            <person name="Martijn J."/>
            <person name="Lind A.E."/>
            <person name="van Eijk R."/>
            <person name="Schleper C."/>
            <person name="Guy L."/>
            <person name="Ettema T.J."/>
        </authorList>
    </citation>
    <scope>NUCLEOTIDE SEQUENCE</scope>
</reference>
<dbReference type="AlphaFoldDB" id="A0A0F8WN44"/>
<dbReference type="EMBL" id="LAZR01064135">
    <property type="protein sequence ID" value="KKK58123.1"/>
    <property type="molecule type" value="Genomic_DNA"/>
</dbReference>
<dbReference type="SUPFAM" id="SSF52218">
    <property type="entry name" value="Flavoproteins"/>
    <property type="match status" value="1"/>
</dbReference>
<accession>A0A0F8WN44</accession>
<dbReference type="GO" id="GO:0016491">
    <property type="term" value="F:oxidoreductase activity"/>
    <property type="evidence" value="ECO:0007669"/>
    <property type="project" value="InterPro"/>
</dbReference>
<evidence type="ECO:0000259" key="1">
    <source>
        <dbReference type="Pfam" id="PF03358"/>
    </source>
</evidence>
<dbReference type="InterPro" id="IPR005025">
    <property type="entry name" value="FMN_Rdtase-like_dom"/>
</dbReference>
<proteinExistence type="predicted"/>
<dbReference type="Pfam" id="PF03358">
    <property type="entry name" value="FMN_red"/>
    <property type="match status" value="1"/>
</dbReference>
<feature type="domain" description="NADPH-dependent FMN reductase-like" evidence="1">
    <location>
        <begin position="29"/>
        <end position="76"/>
    </location>
</feature>
<comment type="caution">
    <text evidence="2">The sequence shown here is derived from an EMBL/GenBank/DDBJ whole genome shotgun (WGS) entry which is preliminary data.</text>
</comment>
<evidence type="ECO:0000313" key="2">
    <source>
        <dbReference type="EMBL" id="KKK58123.1"/>
    </source>
</evidence>
<gene>
    <name evidence="2" type="ORF">LCGC14_3047590</name>
</gene>
<protein>
    <recommendedName>
        <fullName evidence="1">NADPH-dependent FMN reductase-like domain-containing protein</fullName>
    </recommendedName>
</protein>
<dbReference type="InterPro" id="IPR029039">
    <property type="entry name" value="Flavoprotein-like_sf"/>
</dbReference>
<organism evidence="2">
    <name type="scientific">marine sediment metagenome</name>
    <dbReference type="NCBI Taxonomy" id="412755"/>
    <lineage>
        <taxon>unclassified sequences</taxon>
        <taxon>metagenomes</taxon>
        <taxon>ecological metagenomes</taxon>
    </lineage>
</organism>
<sequence>MPSEARDYLYENHLAIQQGIMALWIAPLKIIAFNGSPREGGNTEELLRAAIRGTGHDDVRVFRLQSMEIAPCLNCGGC</sequence>
<feature type="non-terminal residue" evidence="2">
    <location>
        <position position="78"/>
    </location>
</feature>
<dbReference type="Gene3D" id="3.40.50.360">
    <property type="match status" value="1"/>
</dbReference>
<name>A0A0F8WN44_9ZZZZ</name>